<keyword evidence="2" id="KW-1185">Reference proteome</keyword>
<reference evidence="1 2" key="1">
    <citation type="journal article" date="2020" name="Phytopathology">
        <title>Genome Sequence Resources of Colletotrichum truncatum, C. plurivorum, C. musicola, and C. sojae: Four Species Pathogenic to Soybean (Glycine max).</title>
        <authorList>
            <person name="Rogerio F."/>
            <person name="Boufleur T.R."/>
            <person name="Ciampi-Guillardi M."/>
            <person name="Sukno S.A."/>
            <person name="Thon M.R."/>
            <person name="Massola Junior N.S."/>
            <person name="Baroncelli R."/>
        </authorList>
    </citation>
    <scope>NUCLEOTIDE SEQUENCE [LARGE SCALE GENOMIC DNA]</scope>
    <source>
        <strain evidence="1 2">CMES1059</strain>
    </source>
</reference>
<proteinExistence type="predicted"/>
<comment type="caution">
    <text evidence="1">The sequence shown here is derived from an EMBL/GenBank/DDBJ whole genome shotgun (WGS) entry which is preliminary data.</text>
</comment>
<evidence type="ECO:0000313" key="1">
    <source>
        <dbReference type="EMBL" id="KAL0939845.1"/>
    </source>
</evidence>
<organism evidence="1 2">
    <name type="scientific">Colletotrichum truncatum</name>
    <name type="common">Anthracnose fungus</name>
    <name type="synonym">Colletotrichum capsici</name>
    <dbReference type="NCBI Taxonomy" id="5467"/>
    <lineage>
        <taxon>Eukaryota</taxon>
        <taxon>Fungi</taxon>
        <taxon>Dikarya</taxon>
        <taxon>Ascomycota</taxon>
        <taxon>Pezizomycotina</taxon>
        <taxon>Sordariomycetes</taxon>
        <taxon>Hypocreomycetidae</taxon>
        <taxon>Glomerellales</taxon>
        <taxon>Glomerellaceae</taxon>
        <taxon>Colletotrichum</taxon>
        <taxon>Colletotrichum truncatum species complex</taxon>
    </lineage>
</organism>
<protein>
    <submittedName>
        <fullName evidence="1">Uncharacterized protein</fullName>
    </submittedName>
</protein>
<dbReference type="Proteomes" id="UP000805649">
    <property type="component" value="Unassembled WGS sequence"/>
</dbReference>
<sequence>MGRFTHGPFNPRVNIVGLPVGNSGLPKLPTGSFGYYPYGYPRVLPNPILWLLADARPALVKAIVALEPLGPPFSKVTIRTAPGSPYGISNAPLTYDPPVNDPAVDLVRCQVKAGVTGLLDGLLQASKSELPPRKLVNLRDVLVLVVTGQASYHAPYDWCTVEYLRQAGVDADHLKLEDVGILGNGHMMFLEKNSDRVAQEVQMWLERILTH</sequence>
<evidence type="ECO:0000313" key="2">
    <source>
        <dbReference type="Proteomes" id="UP000805649"/>
    </source>
</evidence>
<accession>A0ACC3Z712</accession>
<gene>
    <name evidence="1" type="ORF">CTRU02_206455</name>
</gene>
<dbReference type="EMBL" id="VUJX02000003">
    <property type="protein sequence ID" value="KAL0939845.1"/>
    <property type="molecule type" value="Genomic_DNA"/>
</dbReference>
<name>A0ACC3Z712_COLTU</name>